<gene>
    <name evidence="9" type="ORF">BP00DRAFT_458546</name>
</gene>
<dbReference type="InterPro" id="IPR007219">
    <property type="entry name" value="XnlR_reg_dom"/>
</dbReference>
<evidence type="ECO:0000259" key="8">
    <source>
        <dbReference type="PROSITE" id="PS50048"/>
    </source>
</evidence>
<dbReference type="GO" id="GO:0000981">
    <property type="term" value="F:DNA-binding transcription factor activity, RNA polymerase II-specific"/>
    <property type="evidence" value="ECO:0007669"/>
    <property type="project" value="InterPro"/>
</dbReference>
<keyword evidence="2" id="KW-0479">Metal-binding</keyword>
<sequence>MTPNNTLPSSASTSRPRAKQACLPCRRKKSKCPGQRPVCAHCARLRQPCSYDDRRAISLSLPKKQIVSQELSDLQPGLAQARVPESPEIPLTRLALPPWVQVSEIAQLYLQWVESQPFPLFHHDTFLNSLQSRDMGLVYAMLAVAGRFSPQREHPGGEDVYPGYLQIAHRLVMEHILSGDVALCTLQTLVLLAMVAGLDDDIPRLRSYISLLVSWAHVVNCSTRPAGRAGLEYDDEVLRCRWSIILSHKLYGATTHPTSIFWTEDARLRKEAPQLFPSKVSPAPPPDEYQYADQGIMMTVIYLSEVWSQARSYVRSRGHANLDPPPWSYKSAYSQQMSLLLQIGANLPSFHRYAVVHPQAQTPEDINADREYWAPWFLSRFLYHTTVCLLNHPLLVMLCVRERAPVPEIHLQQTSSLFAHHTRWISDLLILLEEKAFRITDPIVGYCAAIVATIELQLQYTGSTDERASKRQRLQRCVDMVDRLGAIWPAMRRLSTILHRLIHDTATAHHQSTHHNPDFRVRLSGFWAVLDFPTIAANATTTTTPPTQVRERDHQNSVQQHLQQHHHHHQQQPEEQTGLPRLEYPYRVTRSRLRTRDKRHPAKERAPASPAASIGAAGALPNVFNSAPRWIAMPDPLALSSTDPLFGPELFEFGAQVGGGHF</sequence>
<keyword evidence="4" id="KW-0238">DNA-binding</keyword>
<keyword evidence="5" id="KW-0804">Transcription</keyword>
<keyword evidence="3" id="KW-0805">Transcription regulation</keyword>
<name>A0A2V5J5M0_9EURO</name>
<dbReference type="InterPro" id="IPR036864">
    <property type="entry name" value="Zn2-C6_fun-type_DNA-bd_sf"/>
</dbReference>
<evidence type="ECO:0000256" key="2">
    <source>
        <dbReference type="ARBA" id="ARBA00022723"/>
    </source>
</evidence>
<dbReference type="PROSITE" id="PS00463">
    <property type="entry name" value="ZN2_CY6_FUNGAL_1"/>
    <property type="match status" value="1"/>
</dbReference>
<dbReference type="GO" id="GO:0005634">
    <property type="term" value="C:nucleus"/>
    <property type="evidence" value="ECO:0007669"/>
    <property type="project" value="UniProtKB-SubCell"/>
</dbReference>
<accession>A0A2V5J5M0</accession>
<feature type="domain" description="Zn(2)-C6 fungal-type" evidence="8">
    <location>
        <begin position="21"/>
        <end position="51"/>
    </location>
</feature>
<feature type="compositionally biased region" description="Basic residues" evidence="7">
    <location>
        <begin position="589"/>
        <end position="602"/>
    </location>
</feature>
<keyword evidence="6" id="KW-0539">Nucleus</keyword>
<evidence type="ECO:0000256" key="6">
    <source>
        <dbReference type="ARBA" id="ARBA00023242"/>
    </source>
</evidence>
<dbReference type="EMBL" id="KZ825530">
    <property type="protein sequence ID" value="PYI29486.1"/>
    <property type="molecule type" value="Genomic_DNA"/>
</dbReference>
<dbReference type="PANTHER" id="PTHR47338">
    <property type="entry name" value="ZN(II)2CYS6 TRANSCRIPTION FACTOR (EUROFUNG)-RELATED"/>
    <property type="match status" value="1"/>
</dbReference>
<dbReference type="PROSITE" id="PS50048">
    <property type="entry name" value="ZN2_CY6_FUNGAL_2"/>
    <property type="match status" value="1"/>
</dbReference>
<dbReference type="CDD" id="cd00067">
    <property type="entry name" value="GAL4"/>
    <property type="match status" value="1"/>
</dbReference>
<dbReference type="AlphaFoldDB" id="A0A2V5J5M0"/>
<dbReference type="Gene3D" id="4.10.240.10">
    <property type="entry name" value="Zn(2)-C6 fungal-type DNA-binding domain"/>
    <property type="match status" value="1"/>
</dbReference>
<comment type="subcellular location">
    <subcellularLocation>
        <location evidence="1">Nucleus</location>
    </subcellularLocation>
</comment>
<evidence type="ECO:0000256" key="3">
    <source>
        <dbReference type="ARBA" id="ARBA00023015"/>
    </source>
</evidence>
<evidence type="ECO:0000256" key="7">
    <source>
        <dbReference type="SAM" id="MobiDB-lite"/>
    </source>
</evidence>
<evidence type="ECO:0000313" key="9">
    <source>
        <dbReference type="EMBL" id="PYI29486.1"/>
    </source>
</evidence>
<evidence type="ECO:0000256" key="5">
    <source>
        <dbReference type="ARBA" id="ARBA00023163"/>
    </source>
</evidence>
<organism evidence="9 10">
    <name type="scientific">Aspergillus indologenus CBS 114.80</name>
    <dbReference type="NCBI Taxonomy" id="1450541"/>
    <lineage>
        <taxon>Eukaryota</taxon>
        <taxon>Fungi</taxon>
        <taxon>Dikarya</taxon>
        <taxon>Ascomycota</taxon>
        <taxon>Pezizomycotina</taxon>
        <taxon>Eurotiomycetes</taxon>
        <taxon>Eurotiomycetidae</taxon>
        <taxon>Eurotiales</taxon>
        <taxon>Aspergillaceae</taxon>
        <taxon>Aspergillus</taxon>
        <taxon>Aspergillus subgen. Circumdati</taxon>
    </lineage>
</organism>
<evidence type="ECO:0000256" key="1">
    <source>
        <dbReference type="ARBA" id="ARBA00004123"/>
    </source>
</evidence>
<dbReference type="CDD" id="cd12148">
    <property type="entry name" value="fungal_TF_MHR"/>
    <property type="match status" value="1"/>
</dbReference>
<dbReference type="GO" id="GO:0006351">
    <property type="term" value="P:DNA-templated transcription"/>
    <property type="evidence" value="ECO:0007669"/>
    <property type="project" value="InterPro"/>
</dbReference>
<evidence type="ECO:0000256" key="4">
    <source>
        <dbReference type="ARBA" id="ARBA00023125"/>
    </source>
</evidence>
<evidence type="ECO:0000313" key="10">
    <source>
        <dbReference type="Proteomes" id="UP000248817"/>
    </source>
</evidence>
<dbReference type="GO" id="GO:0008270">
    <property type="term" value="F:zinc ion binding"/>
    <property type="evidence" value="ECO:0007669"/>
    <property type="project" value="InterPro"/>
</dbReference>
<dbReference type="Pfam" id="PF04082">
    <property type="entry name" value="Fungal_trans"/>
    <property type="match status" value="1"/>
</dbReference>
<reference evidence="9 10" key="1">
    <citation type="submission" date="2018-02" db="EMBL/GenBank/DDBJ databases">
        <title>The genomes of Aspergillus section Nigri reveals drivers in fungal speciation.</title>
        <authorList>
            <consortium name="DOE Joint Genome Institute"/>
            <person name="Vesth T.C."/>
            <person name="Nybo J."/>
            <person name="Theobald S."/>
            <person name="Brandl J."/>
            <person name="Frisvad J.C."/>
            <person name="Nielsen K.F."/>
            <person name="Lyhne E.K."/>
            <person name="Kogle M.E."/>
            <person name="Kuo A."/>
            <person name="Riley R."/>
            <person name="Clum A."/>
            <person name="Nolan M."/>
            <person name="Lipzen A."/>
            <person name="Salamov A."/>
            <person name="Henrissat B."/>
            <person name="Wiebenga A."/>
            <person name="De vries R.P."/>
            <person name="Grigoriev I.V."/>
            <person name="Mortensen U.H."/>
            <person name="Andersen M.R."/>
            <person name="Baker S.E."/>
        </authorList>
    </citation>
    <scope>NUCLEOTIDE SEQUENCE [LARGE SCALE GENOMIC DNA]</scope>
    <source>
        <strain evidence="9 10">CBS 114.80</strain>
    </source>
</reference>
<dbReference type="Pfam" id="PF00172">
    <property type="entry name" value="Zn_clus"/>
    <property type="match status" value="1"/>
</dbReference>
<dbReference type="Proteomes" id="UP000248817">
    <property type="component" value="Unassembled WGS sequence"/>
</dbReference>
<protein>
    <recommendedName>
        <fullName evidence="8">Zn(2)-C6 fungal-type domain-containing protein</fullName>
    </recommendedName>
</protein>
<dbReference type="PANTHER" id="PTHR47338:SF9">
    <property type="entry name" value="ZN(II)2CYS6 TRANSCRIPTION FACTOR (EUROFUNG)"/>
    <property type="match status" value="1"/>
</dbReference>
<dbReference type="InterPro" id="IPR001138">
    <property type="entry name" value="Zn2Cys6_DnaBD"/>
</dbReference>
<dbReference type="SUPFAM" id="SSF57701">
    <property type="entry name" value="Zn2/Cys6 DNA-binding domain"/>
    <property type="match status" value="1"/>
</dbReference>
<proteinExistence type="predicted"/>
<dbReference type="GO" id="GO:0003677">
    <property type="term" value="F:DNA binding"/>
    <property type="evidence" value="ECO:0007669"/>
    <property type="project" value="UniProtKB-KW"/>
</dbReference>
<dbReference type="GO" id="GO:0009893">
    <property type="term" value="P:positive regulation of metabolic process"/>
    <property type="evidence" value="ECO:0007669"/>
    <property type="project" value="UniProtKB-ARBA"/>
</dbReference>
<dbReference type="InterPro" id="IPR050815">
    <property type="entry name" value="TF_fung"/>
</dbReference>
<dbReference type="SMART" id="SM00066">
    <property type="entry name" value="GAL4"/>
    <property type="match status" value="1"/>
</dbReference>
<keyword evidence="10" id="KW-1185">Reference proteome</keyword>
<feature type="region of interest" description="Disordered" evidence="7">
    <location>
        <begin position="539"/>
        <end position="613"/>
    </location>
</feature>